<organism evidence="7">
    <name type="scientific">marine sediment metagenome</name>
    <dbReference type="NCBI Taxonomy" id="412755"/>
    <lineage>
        <taxon>unclassified sequences</taxon>
        <taxon>metagenomes</taxon>
        <taxon>ecological metagenomes</taxon>
    </lineage>
</organism>
<dbReference type="AlphaFoldDB" id="A0A0F9MEN8"/>
<feature type="transmembrane region" description="Helical" evidence="5">
    <location>
        <begin position="305"/>
        <end position="329"/>
    </location>
</feature>
<dbReference type="InterPro" id="IPR008915">
    <property type="entry name" value="Peptidase_M50"/>
</dbReference>
<feature type="domain" description="Peptidase M50" evidence="6">
    <location>
        <begin position="120"/>
        <end position="263"/>
    </location>
</feature>
<name>A0A0F9MEN8_9ZZZZ</name>
<sequence>QKYGTISPKSINRFVNTLEKQKLLGPELDLAFGKEYQEEEVKVSLLEKILSFEFHLPRVDKLVTSVYKKFGWMLTVPAAIIIILSLAAFFYQMYRHNVTFHLGNVLRGNANNAWIIVYYYAIMLFTVVLHEFAHALTCKKYGGEVHKMGIMLYYYQVCAYADTSDAWLFKERYKRILTSLNGPVFSMFLASLCLWVYYLLTPVPVDKGGLIHSWLFSAGSYIGLHNAHPVIGQIFIMVMAANIVVSVLNMLPWTEMDAYYILIDLTNSPNLRPTAMGYVLNFFRRLLKKPPYPVSAPNLKVKIGYSIYGTLCLLYGVAGVGFVLFFFIFLHNIAFHSIFGIFLSVTIGLFCLKGIFLKRFQKKREFLARRVSVY</sequence>
<feature type="transmembrane region" description="Helical" evidence="5">
    <location>
        <begin position="113"/>
        <end position="133"/>
    </location>
</feature>
<evidence type="ECO:0000256" key="3">
    <source>
        <dbReference type="ARBA" id="ARBA00022989"/>
    </source>
</evidence>
<evidence type="ECO:0000256" key="4">
    <source>
        <dbReference type="ARBA" id="ARBA00023136"/>
    </source>
</evidence>
<dbReference type="GO" id="GO:0016020">
    <property type="term" value="C:membrane"/>
    <property type="evidence" value="ECO:0007669"/>
    <property type="project" value="UniProtKB-SubCell"/>
</dbReference>
<evidence type="ECO:0000313" key="7">
    <source>
        <dbReference type="EMBL" id="KKN04319.1"/>
    </source>
</evidence>
<protein>
    <recommendedName>
        <fullName evidence="6">Peptidase M50 domain-containing protein</fullName>
    </recommendedName>
</protein>
<evidence type="ECO:0000256" key="2">
    <source>
        <dbReference type="ARBA" id="ARBA00022692"/>
    </source>
</evidence>
<accession>A0A0F9MEN8</accession>
<reference evidence="7" key="1">
    <citation type="journal article" date="2015" name="Nature">
        <title>Complex archaea that bridge the gap between prokaryotes and eukaryotes.</title>
        <authorList>
            <person name="Spang A."/>
            <person name="Saw J.H."/>
            <person name="Jorgensen S.L."/>
            <person name="Zaremba-Niedzwiedzka K."/>
            <person name="Martijn J."/>
            <person name="Lind A.E."/>
            <person name="van Eijk R."/>
            <person name="Schleper C."/>
            <person name="Guy L."/>
            <person name="Ettema T.J."/>
        </authorList>
    </citation>
    <scope>NUCLEOTIDE SEQUENCE</scope>
</reference>
<feature type="transmembrane region" description="Helical" evidence="5">
    <location>
        <begin position="180"/>
        <end position="200"/>
    </location>
</feature>
<dbReference type="EMBL" id="LAZR01004934">
    <property type="protein sequence ID" value="KKN04319.1"/>
    <property type="molecule type" value="Genomic_DNA"/>
</dbReference>
<proteinExistence type="predicted"/>
<dbReference type="GO" id="GO:0006508">
    <property type="term" value="P:proteolysis"/>
    <property type="evidence" value="ECO:0007669"/>
    <property type="project" value="InterPro"/>
</dbReference>
<comment type="subcellular location">
    <subcellularLocation>
        <location evidence="1">Membrane</location>
        <topology evidence="1">Multi-pass membrane protein</topology>
    </subcellularLocation>
</comment>
<feature type="transmembrane region" description="Helical" evidence="5">
    <location>
        <begin position="70"/>
        <end position="93"/>
    </location>
</feature>
<keyword evidence="2 5" id="KW-0812">Transmembrane</keyword>
<dbReference type="Pfam" id="PF02163">
    <property type="entry name" value="Peptidase_M50"/>
    <property type="match status" value="1"/>
</dbReference>
<keyword evidence="4 5" id="KW-0472">Membrane</keyword>
<dbReference type="CDD" id="cd05709">
    <property type="entry name" value="S2P-M50"/>
    <property type="match status" value="1"/>
</dbReference>
<gene>
    <name evidence="7" type="ORF">LCGC14_1098700</name>
</gene>
<keyword evidence="3 5" id="KW-1133">Transmembrane helix</keyword>
<evidence type="ECO:0000256" key="5">
    <source>
        <dbReference type="SAM" id="Phobius"/>
    </source>
</evidence>
<feature type="non-terminal residue" evidence="7">
    <location>
        <position position="1"/>
    </location>
</feature>
<feature type="transmembrane region" description="Helical" evidence="5">
    <location>
        <begin position="335"/>
        <end position="356"/>
    </location>
</feature>
<feature type="transmembrane region" description="Helical" evidence="5">
    <location>
        <begin position="230"/>
        <end position="251"/>
    </location>
</feature>
<comment type="caution">
    <text evidence="7">The sequence shown here is derived from an EMBL/GenBank/DDBJ whole genome shotgun (WGS) entry which is preliminary data.</text>
</comment>
<evidence type="ECO:0000256" key="1">
    <source>
        <dbReference type="ARBA" id="ARBA00004141"/>
    </source>
</evidence>
<evidence type="ECO:0000259" key="6">
    <source>
        <dbReference type="Pfam" id="PF02163"/>
    </source>
</evidence>